<dbReference type="Gene3D" id="3.30.499.10">
    <property type="entry name" value="Aconitase, domain 3"/>
    <property type="match status" value="2"/>
</dbReference>
<keyword evidence="4" id="KW-1185">Reference proteome</keyword>
<gene>
    <name evidence="3" type="ORF">Ahy_B07g086523</name>
</gene>
<dbReference type="Proteomes" id="UP000289738">
    <property type="component" value="Chromosome B07"/>
</dbReference>
<dbReference type="STRING" id="3818.A0A444Y9Y8"/>
<evidence type="ECO:0000313" key="3">
    <source>
        <dbReference type="EMBL" id="RYQ98748.1"/>
    </source>
</evidence>
<name>A0A444Y9Y8_ARAHY</name>
<dbReference type="AlphaFoldDB" id="A0A444Y9Y8"/>
<evidence type="ECO:0000256" key="2">
    <source>
        <dbReference type="SAM" id="Phobius"/>
    </source>
</evidence>
<dbReference type="PANTHER" id="PTHR31513:SF2">
    <property type="entry name" value="MRAZ"/>
    <property type="match status" value="1"/>
</dbReference>
<keyword evidence="2" id="KW-0812">Transmembrane</keyword>
<sequence>MPLGIINQSRPTALTSVLRSASALMPEPSLLFSNDSNAAWLPWLSLGRFRLSSENPFKGNLTSLLKPGGGEFGKFYSLPSLKDPRADKLPYSIRILLESAIRNCDNFQDFTGVPAVVDLACMCDALNKLGSDSNKINPLVSPGSLLQAPLDDDASRGTVTKHLCDTQRCPIDLITPPDDCHVNYTLSFSLQICRVEDLVNGIMKGSIVHIHRVRTVIVGTDGVLTTLELGCTEGIGKENFLNGAGGGAGHGGRGGSGYFNGRVSIGGDEYGNAIFPCRGGMIVDIPVAGGSLSFLRIELGDFIAFFTTGNILLEAVVALCIGLIQASRWWQLWMRMAEVGWGWRRWAVVAVPPFQHSC</sequence>
<dbReference type="PANTHER" id="PTHR31513">
    <property type="entry name" value="EPHRIN TYPE-B RECEPTOR"/>
    <property type="match status" value="1"/>
</dbReference>
<reference evidence="3 4" key="1">
    <citation type="submission" date="2019-01" db="EMBL/GenBank/DDBJ databases">
        <title>Sequencing of cultivated peanut Arachis hypogaea provides insights into genome evolution and oil improvement.</title>
        <authorList>
            <person name="Chen X."/>
        </authorList>
    </citation>
    <scope>NUCLEOTIDE SEQUENCE [LARGE SCALE GENOMIC DNA]</scope>
    <source>
        <strain evidence="4">cv. Fuhuasheng</strain>
        <tissue evidence="3">Leaves</tissue>
    </source>
</reference>
<accession>A0A444Y9Y8</accession>
<keyword evidence="2" id="KW-1133">Transmembrane helix</keyword>
<protein>
    <submittedName>
        <fullName evidence="3">Uncharacterized protein</fullName>
    </submittedName>
</protein>
<keyword evidence="1" id="KW-0408">Iron</keyword>
<organism evidence="3 4">
    <name type="scientific">Arachis hypogaea</name>
    <name type="common">Peanut</name>
    <dbReference type="NCBI Taxonomy" id="3818"/>
    <lineage>
        <taxon>Eukaryota</taxon>
        <taxon>Viridiplantae</taxon>
        <taxon>Streptophyta</taxon>
        <taxon>Embryophyta</taxon>
        <taxon>Tracheophyta</taxon>
        <taxon>Spermatophyta</taxon>
        <taxon>Magnoliopsida</taxon>
        <taxon>eudicotyledons</taxon>
        <taxon>Gunneridae</taxon>
        <taxon>Pentapetalae</taxon>
        <taxon>rosids</taxon>
        <taxon>fabids</taxon>
        <taxon>Fabales</taxon>
        <taxon>Fabaceae</taxon>
        <taxon>Papilionoideae</taxon>
        <taxon>50 kb inversion clade</taxon>
        <taxon>dalbergioids sensu lato</taxon>
        <taxon>Dalbergieae</taxon>
        <taxon>Pterocarpus clade</taxon>
        <taxon>Arachis</taxon>
    </lineage>
</organism>
<feature type="transmembrane region" description="Helical" evidence="2">
    <location>
        <begin position="302"/>
        <end position="326"/>
    </location>
</feature>
<proteinExistence type="predicted"/>
<dbReference type="SUPFAM" id="SSF53732">
    <property type="entry name" value="Aconitase iron-sulfur domain"/>
    <property type="match status" value="1"/>
</dbReference>
<dbReference type="InterPro" id="IPR015931">
    <property type="entry name" value="Acnase/IPM_dHydase_lsu_aba_1/3"/>
</dbReference>
<dbReference type="InterPro" id="IPR036008">
    <property type="entry name" value="Aconitase_4Fe-4S_dom"/>
</dbReference>
<evidence type="ECO:0000256" key="1">
    <source>
        <dbReference type="ARBA" id="ARBA00023004"/>
    </source>
</evidence>
<evidence type="ECO:0000313" key="4">
    <source>
        <dbReference type="Proteomes" id="UP000289738"/>
    </source>
</evidence>
<comment type="caution">
    <text evidence="3">The sequence shown here is derived from an EMBL/GenBank/DDBJ whole genome shotgun (WGS) entry which is preliminary data.</text>
</comment>
<dbReference type="EMBL" id="SDMP01000017">
    <property type="protein sequence ID" value="RYQ98748.1"/>
    <property type="molecule type" value="Genomic_DNA"/>
</dbReference>
<keyword evidence="2" id="KW-0472">Membrane</keyword>